<dbReference type="AlphaFoldDB" id="A0A1G7DC07"/>
<dbReference type="Gene3D" id="1.20.1250.20">
    <property type="entry name" value="MFS general substrate transporter like domains"/>
    <property type="match status" value="1"/>
</dbReference>
<dbReference type="PANTHER" id="PTHR23508">
    <property type="entry name" value="CARBOXYLIC ACID TRANSPORTER PROTEIN HOMOLOG"/>
    <property type="match status" value="1"/>
</dbReference>
<name>A0A1G7DC07_9BRAD</name>
<proteinExistence type="predicted"/>
<dbReference type="InterPro" id="IPR020846">
    <property type="entry name" value="MFS_dom"/>
</dbReference>
<feature type="transmembrane region" description="Helical" evidence="5">
    <location>
        <begin position="320"/>
        <end position="337"/>
    </location>
</feature>
<dbReference type="EMBL" id="FMZW01000027">
    <property type="protein sequence ID" value="SDE49101.1"/>
    <property type="molecule type" value="Genomic_DNA"/>
</dbReference>
<dbReference type="PANTHER" id="PTHR23508:SF10">
    <property type="entry name" value="CARBOXYLIC ACID TRANSPORTER PROTEIN HOMOLOG"/>
    <property type="match status" value="1"/>
</dbReference>
<evidence type="ECO:0000256" key="3">
    <source>
        <dbReference type="ARBA" id="ARBA00022989"/>
    </source>
</evidence>
<feature type="transmembrane region" description="Helical" evidence="5">
    <location>
        <begin position="251"/>
        <end position="271"/>
    </location>
</feature>
<feature type="transmembrane region" description="Helical" evidence="5">
    <location>
        <begin position="87"/>
        <end position="106"/>
    </location>
</feature>
<feature type="transmembrane region" description="Helical" evidence="5">
    <location>
        <begin position="148"/>
        <end position="170"/>
    </location>
</feature>
<feature type="transmembrane region" description="Helical" evidence="5">
    <location>
        <begin position="20"/>
        <end position="48"/>
    </location>
</feature>
<dbReference type="SUPFAM" id="SSF103473">
    <property type="entry name" value="MFS general substrate transporter"/>
    <property type="match status" value="1"/>
</dbReference>
<dbReference type="InterPro" id="IPR005829">
    <property type="entry name" value="Sugar_transporter_CS"/>
</dbReference>
<keyword evidence="2 5" id="KW-0812">Transmembrane</keyword>
<evidence type="ECO:0000313" key="7">
    <source>
        <dbReference type="EMBL" id="SDE49101.1"/>
    </source>
</evidence>
<dbReference type="Pfam" id="PF00083">
    <property type="entry name" value="Sugar_tr"/>
    <property type="match status" value="1"/>
</dbReference>
<feature type="domain" description="Major facilitator superfamily (MFS) profile" evidence="6">
    <location>
        <begin position="22"/>
        <end position="444"/>
    </location>
</feature>
<feature type="transmembrane region" description="Helical" evidence="5">
    <location>
        <begin position="417"/>
        <end position="441"/>
    </location>
</feature>
<gene>
    <name evidence="7" type="ORF">SAMN05216337_102767</name>
</gene>
<feature type="transmembrane region" description="Helical" evidence="5">
    <location>
        <begin position="291"/>
        <end position="308"/>
    </location>
</feature>
<evidence type="ECO:0000256" key="1">
    <source>
        <dbReference type="ARBA" id="ARBA00004141"/>
    </source>
</evidence>
<evidence type="ECO:0000256" key="5">
    <source>
        <dbReference type="SAM" id="Phobius"/>
    </source>
</evidence>
<dbReference type="InterPro" id="IPR005828">
    <property type="entry name" value="MFS_sugar_transport-like"/>
</dbReference>
<organism evidence="7 8">
    <name type="scientific">Bradyrhizobium brasilense</name>
    <dbReference type="NCBI Taxonomy" id="1419277"/>
    <lineage>
        <taxon>Bacteria</taxon>
        <taxon>Pseudomonadati</taxon>
        <taxon>Pseudomonadota</taxon>
        <taxon>Alphaproteobacteria</taxon>
        <taxon>Hyphomicrobiales</taxon>
        <taxon>Nitrobacteraceae</taxon>
        <taxon>Bradyrhizobium</taxon>
    </lineage>
</organism>
<feature type="transmembrane region" description="Helical" evidence="5">
    <location>
        <begin position="343"/>
        <end position="365"/>
    </location>
</feature>
<reference evidence="7 8" key="1">
    <citation type="submission" date="2016-10" db="EMBL/GenBank/DDBJ databases">
        <authorList>
            <person name="de Groot N.N."/>
        </authorList>
    </citation>
    <scope>NUCLEOTIDE SEQUENCE [LARGE SCALE GENOMIC DNA]</scope>
    <source>
        <strain evidence="7 8">R5</strain>
    </source>
</reference>
<dbReference type="RefSeq" id="WP_092086091.1">
    <property type="nucleotide sequence ID" value="NZ_FMZW01000027.1"/>
</dbReference>
<protein>
    <submittedName>
        <fullName evidence="7">MFS transporter, putative metabolite:H+ symporter</fullName>
    </submittedName>
</protein>
<sequence length="472" mass="49321">MAEQTSAVPFDEAPVTTRYWLSIIIFAVTGVVDFFDFFVVGFLVSVLAPKWHLTFGQTSIMLMSAGIGAMLGAFVAGVLADRFGRKPLAISGVLLCGLTSGAIAFIPEDGWVAFAILRFFVGFGLAAGAAAAVPAIVEFAPTRHRTLVTSLVVVPVAFGVLSASVTASFLLPLVGWRGLAAVGFLPIILGILTMIIMPESPRWLISKGRVREAQASIRKLYRVGGDEFALPTPPPASPATFADLFAEQRRFWLTVLIWFGASTANYGVFLWGPTIVALLLGVSPQDAAKMFIYVSLAGVLGRTGFAFLAHRIGRKPCGQLMGYGTAVSLALAAYFHNDFAGSVPLFLVFLIVGAVFFDGGFSNIGPYPAEIFPVQLSGRAVGLAQLSNGIGKIVGPLCLALIAGADNLVHPSATAAAVMPAFCFLAAAGLLIGLAFTFLGVEPHGRPVVLFGENAGASAVPKSLAAKPAAGQ</sequence>
<accession>A0A1G7DC07</accession>
<dbReference type="GO" id="GO:0005886">
    <property type="term" value="C:plasma membrane"/>
    <property type="evidence" value="ECO:0007669"/>
    <property type="project" value="TreeGrafter"/>
</dbReference>
<evidence type="ECO:0000256" key="2">
    <source>
        <dbReference type="ARBA" id="ARBA00022692"/>
    </source>
</evidence>
<feature type="transmembrane region" description="Helical" evidence="5">
    <location>
        <begin position="112"/>
        <end position="136"/>
    </location>
</feature>
<dbReference type="PROSITE" id="PS00216">
    <property type="entry name" value="SUGAR_TRANSPORT_1"/>
    <property type="match status" value="1"/>
</dbReference>
<comment type="subcellular location">
    <subcellularLocation>
        <location evidence="1">Membrane</location>
        <topology evidence="1">Multi-pass membrane protein</topology>
    </subcellularLocation>
</comment>
<feature type="transmembrane region" description="Helical" evidence="5">
    <location>
        <begin position="386"/>
        <end position="405"/>
    </location>
</feature>
<feature type="transmembrane region" description="Helical" evidence="5">
    <location>
        <begin position="176"/>
        <end position="197"/>
    </location>
</feature>
<evidence type="ECO:0000259" key="6">
    <source>
        <dbReference type="PROSITE" id="PS50850"/>
    </source>
</evidence>
<feature type="transmembrane region" description="Helical" evidence="5">
    <location>
        <begin position="60"/>
        <end position="80"/>
    </location>
</feature>
<evidence type="ECO:0000256" key="4">
    <source>
        <dbReference type="ARBA" id="ARBA00023136"/>
    </source>
</evidence>
<evidence type="ECO:0000313" key="8">
    <source>
        <dbReference type="Proteomes" id="UP000199245"/>
    </source>
</evidence>
<dbReference type="PROSITE" id="PS50850">
    <property type="entry name" value="MFS"/>
    <property type="match status" value="1"/>
</dbReference>
<dbReference type="GO" id="GO:0046943">
    <property type="term" value="F:carboxylic acid transmembrane transporter activity"/>
    <property type="evidence" value="ECO:0007669"/>
    <property type="project" value="TreeGrafter"/>
</dbReference>
<keyword evidence="4 5" id="KW-0472">Membrane</keyword>
<keyword evidence="3 5" id="KW-1133">Transmembrane helix</keyword>
<dbReference type="InterPro" id="IPR036259">
    <property type="entry name" value="MFS_trans_sf"/>
</dbReference>
<dbReference type="Proteomes" id="UP000199245">
    <property type="component" value="Unassembled WGS sequence"/>
</dbReference>